<dbReference type="CDD" id="cd00054">
    <property type="entry name" value="EGF_CA"/>
    <property type="match status" value="1"/>
</dbReference>
<dbReference type="SUPFAM" id="SSF63825">
    <property type="entry name" value="YWTD domain"/>
    <property type="match status" value="1"/>
</dbReference>
<feature type="domain" description="EGF-like" evidence="15">
    <location>
        <begin position="843"/>
        <end position="885"/>
    </location>
</feature>
<keyword evidence="9" id="KW-0130">Cell adhesion</keyword>
<evidence type="ECO:0000256" key="1">
    <source>
        <dbReference type="ARBA" id="ARBA00004302"/>
    </source>
</evidence>
<feature type="domain" description="NIDO" evidence="17">
    <location>
        <begin position="99"/>
        <end position="249"/>
    </location>
</feature>
<sequence>MQLPSIGYIAISILFLLVNHFAHSLSVSQLYPFGAQDETLKSREQDVSSSEIPLSVPIVFFHETFGSIFVNDNGLLSFMTEVRSFYNQEFPLFYPIIAPMYSDVDMRGHGTVYYRETKEQELLDRATNDIFRYFSDGRTFRAQSLFIVTWHEVTPNQKEIEMRNTVQLAIASNGTESYCFFFYPENGIQWVRGSNDIYSMPNAFTQAGFMSSDGRFFKLKGSGTEQVKNYPRMSNVKQNGVFAFHCGNTGNGNIIEPDQDYQESLQTRGTETCANTNNPCLTTATCQDYQTGICCKCEHGFYGNGRSCLKSDEAIRVNGKLNGVVNEQKLEDVILYTYVELRDGRIYTSLNNIDLTLGYDVQTSLMALSSIVGWLFAQPVDQSTPNGFTLTGGVFNRSVNIMFPQTGHSAVIVEEFQGLDIFNFMNYKSQMHGSLPTIPSDSNVNIDDFKQEFTRVSAGTLKSRLTHSFSFGENSMNMPIIIDQTIQFEECQHRPVDYQNTTTRLVVTQNHITYDTDTKIARYASNLKITPLSENNPCQDVQCGPESTCIVEGSSYRCICNRGFEQIYNLNNVSGPQCIDIDECRTRGHSCSPFAECINVPGSYHCRCAHGFVGNGYECSSTENECNNIQCHTDADCIQTKNMGPRCMCKNGYYGDGYHCSAIQDDQDDCRTLSLCDMNAECKLNRLIGKYTCVCKASFRGDGIVCTEESESCEKMNNCGTNAECISDESSNHAYYCSCNTGFVGDGYTCIAEINADDCNILNNCHRHGECVPSRLYPNEFECRCNPGFFGDGYRCHNASNINKCNGPESCSPNGECVYDDYARENICRCRAGFAGNGIQCNPTNECDQNENRCGANAACQFNPQNMKYECQCIPGYIGDGLQCLLDDSAGCSVQSDCHQNAACVVDPLTLNYHCQCNSGFEGNGKICRQFQSCNVINNCDVKAECIFDQTIQNYACSCREGFMGDGYHCRPRMSCNEHRSVCDRNADCQYNHVYKDYRCSCHHGFIGDGYSCAPIPVHDGDFLVFTQGMSIIRMPLPNAADTTTGYPLIMKSGHNIISAEVDCLNGHIYWSDLNQGNIHRAPYNGTTSESILQLLLNEGSSDATGTPEGIALDWVSRNIYWTDSRKKVIEVANLDGSLQKVLISDNLFNPRGIAVHPGSGKLYWTDWNRVKPTIESANLDGTMRTTLVEKDLKLPNHIVIDYEHNDLCWTDAGLHRIECINLYNTASRRVIYAQASYPFDLTIAQNNIFWTDWDTKSIHQVDRNGGVAQQLEIPRGGHGRLFGIATVPRNCPRITNACSVDNGGCKYLCLPNDHGRSCVCPDNSYDEHDHCNGIQD</sequence>
<dbReference type="InterPro" id="IPR018097">
    <property type="entry name" value="EGF_Ca-bd_CS"/>
</dbReference>
<keyword evidence="4 12" id="KW-0245">EGF-like domain</keyword>
<feature type="disulfide bond" evidence="12">
    <location>
        <begin position="940"/>
        <end position="957"/>
    </location>
</feature>
<feature type="disulfide bond" evidence="12">
    <location>
        <begin position="811"/>
        <end position="828"/>
    </location>
</feature>
<keyword evidence="6" id="KW-0677">Repeat</keyword>
<feature type="repeat" description="LDL-receptor class B" evidence="13">
    <location>
        <begin position="1067"/>
        <end position="1117"/>
    </location>
</feature>
<feature type="domain" description="EGF-like" evidence="15">
    <location>
        <begin position="534"/>
        <end position="570"/>
    </location>
</feature>
<dbReference type="EMBL" id="JAPWDV010000003">
    <property type="protein sequence ID" value="KAJ6218069.1"/>
    <property type="molecule type" value="Genomic_DNA"/>
</dbReference>
<feature type="domain" description="EGF-like" evidence="15">
    <location>
        <begin position="930"/>
        <end position="971"/>
    </location>
</feature>
<feature type="repeat" description="LDL-receptor class B" evidence="13">
    <location>
        <begin position="1118"/>
        <end position="1160"/>
    </location>
</feature>
<dbReference type="InterPro" id="IPR001881">
    <property type="entry name" value="EGF-like_Ca-bd_dom"/>
</dbReference>
<dbReference type="GO" id="GO:0007160">
    <property type="term" value="P:cell-matrix adhesion"/>
    <property type="evidence" value="ECO:0007669"/>
    <property type="project" value="InterPro"/>
</dbReference>
<name>A0A9Q0M2Z0_BLOTA</name>
<proteinExistence type="predicted"/>
<dbReference type="InterPro" id="IPR000033">
    <property type="entry name" value="LDLR_classB_rpt"/>
</dbReference>
<dbReference type="InterPro" id="IPR003886">
    <property type="entry name" value="NIDO_dom"/>
</dbReference>
<keyword evidence="2" id="KW-0964">Secreted</keyword>
<feature type="disulfide bond" evidence="12">
    <location>
        <begin position="898"/>
        <end position="915"/>
    </location>
</feature>
<evidence type="ECO:0000313" key="19">
    <source>
        <dbReference type="Proteomes" id="UP001142055"/>
    </source>
</evidence>
<feature type="domain" description="Nidogen G2 beta-barrel" evidence="16">
    <location>
        <begin position="313"/>
        <end position="539"/>
    </location>
</feature>
<dbReference type="GO" id="GO:0017147">
    <property type="term" value="F:Wnt-protein binding"/>
    <property type="evidence" value="ECO:0007669"/>
    <property type="project" value="TreeGrafter"/>
</dbReference>
<dbReference type="InterPro" id="IPR000742">
    <property type="entry name" value="EGF"/>
</dbReference>
<feature type="domain" description="EGF-like" evidence="15">
    <location>
        <begin position="801"/>
        <end position="842"/>
    </location>
</feature>
<dbReference type="InterPro" id="IPR050778">
    <property type="entry name" value="Cueball_EGF_LRP_Nidogen"/>
</dbReference>
<feature type="domain" description="EGF-like" evidence="15">
    <location>
        <begin position="622"/>
        <end position="661"/>
    </location>
</feature>
<dbReference type="Proteomes" id="UP001142055">
    <property type="component" value="Chromosome 3"/>
</dbReference>
<keyword evidence="19" id="KW-1185">Reference proteome</keyword>
<dbReference type="InterPro" id="IPR011042">
    <property type="entry name" value="6-blade_b-propeller_TolB-like"/>
</dbReference>
<dbReference type="PROSITE" id="PS01186">
    <property type="entry name" value="EGF_2"/>
    <property type="match status" value="10"/>
</dbReference>
<dbReference type="SUPFAM" id="SSF57196">
    <property type="entry name" value="EGF/Laminin"/>
    <property type="match status" value="1"/>
</dbReference>
<dbReference type="GO" id="GO:0060070">
    <property type="term" value="P:canonical Wnt signaling pathway"/>
    <property type="evidence" value="ECO:0007669"/>
    <property type="project" value="TreeGrafter"/>
</dbReference>
<dbReference type="PROSITE" id="PS00010">
    <property type="entry name" value="ASX_HYDROXYL"/>
    <property type="match status" value="1"/>
</dbReference>
<dbReference type="FunFam" id="2.10.25.10:FF:000038">
    <property type="entry name" value="Fibrillin 2"/>
    <property type="match status" value="1"/>
</dbReference>
<evidence type="ECO:0000256" key="9">
    <source>
        <dbReference type="ARBA" id="ARBA00022889"/>
    </source>
</evidence>
<evidence type="ECO:0000256" key="11">
    <source>
        <dbReference type="ARBA" id="ARBA00023180"/>
    </source>
</evidence>
<feature type="domain" description="EGF-like" evidence="15">
    <location>
        <begin position="709"/>
        <end position="751"/>
    </location>
</feature>
<dbReference type="SMART" id="SM00682">
    <property type="entry name" value="G2F"/>
    <property type="match status" value="1"/>
</dbReference>
<evidence type="ECO:0000256" key="4">
    <source>
        <dbReference type="ARBA" id="ARBA00022536"/>
    </source>
</evidence>
<dbReference type="GO" id="GO:0005509">
    <property type="term" value="F:calcium ion binding"/>
    <property type="evidence" value="ECO:0007669"/>
    <property type="project" value="InterPro"/>
</dbReference>
<dbReference type="InterPro" id="IPR000152">
    <property type="entry name" value="EGF-type_Asp/Asn_hydroxyl_site"/>
</dbReference>
<evidence type="ECO:0000256" key="5">
    <source>
        <dbReference type="ARBA" id="ARBA00022729"/>
    </source>
</evidence>
<dbReference type="Gene3D" id="2.10.25.10">
    <property type="entry name" value="Laminin"/>
    <property type="match status" value="10"/>
</dbReference>
<accession>A0A9Q0M2Z0</accession>
<keyword evidence="11" id="KW-0325">Glycoprotein</keyword>
<dbReference type="Pfam" id="PF00058">
    <property type="entry name" value="Ldl_recept_b"/>
    <property type="match status" value="2"/>
</dbReference>
<dbReference type="PANTHER" id="PTHR46513">
    <property type="entry name" value="VITELLOGENIN RECEPTOR-LIKE PROTEIN-RELATED-RELATED"/>
    <property type="match status" value="1"/>
</dbReference>
<dbReference type="SUPFAM" id="SSF54511">
    <property type="entry name" value="GFP-like"/>
    <property type="match status" value="1"/>
</dbReference>
<dbReference type="Pfam" id="PF06119">
    <property type="entry name" value="NIDO"/>
    <property type="match status" value="1"/>
</dbReference>
<dbReference type="PANTHER" id="PTHR46513:SF13">
    <property type="entry name" value="EGF-LIKE DOMAIN-CONTAINING PROTEIN"/>
    <property type="match status" value="1"/>
</dbReference>
<evidence type="ECO:0000313" key="18">
    <source>
        <dbReference type="EMBL" id="KAJ6218069.1"/>
    </source>
</evidence>
<feature type="domain" description="EGF-like" evidence="15">
    <location>
        <begin position="755"/>
        <end position="797"/>
    </location>
</feature>
<dbReference type="SMART" id="SM00539">
    <property type="entry name" value="NIDO"/>
    <property type="match status" value="1"/>
</dbReference>
<evidence type="ECO:0000256" key="6">
    <source>
        <dbReference type="ARBA" id="ARBA00022737"/>
    </source>
</evidence>
<keyword evidence="8" id="KW-0084">Basement membrane</keyword>
<feature type="domain" description="EGF-like" evidence="15">
    <location>
        <begin position="666"/>
        <end position="707"/>
    </location>
</feature>
<dbReference type="InterPro" id="IPR009017">
    <property type="entry name" value="GFP"/>
</dbReference>
<dbReference type="GO" id="GO:0005886">
    <property type="term" value="C:plasma membrane"/>
    <property type="evidence" value="ECO:0007669"/>
    <property type="project" value="TreeGrafter"/>
</dbReference>
<feature type="signal peptide" evidence="14">
    <location>
        <begin position="1"/>
        <end position="24"/>
    </location>
</feature>
<dbReference type="SMART" id="SM00179">
    <property type="entry name" value="EGF_CA"/>
    <property type="match status" value="5"/>
</dbReference>
<keyword evidence="7" id="KW-0106">Calcium</keyword>
<feature type="chain" id="PRO_5040331911" description="Nidogen-1" evidence="14">
    <location>
        <begin position="25"/>
        <end position="1337"/>
    </location>
</feature>
<feature type="disulfide bond" evidence="12">
    <location>
        <begin position="854"/>
        <end position="871"/>
    </location>
</feature>
<dbReference type="GO" id="GO:0042813">
    <property type="term" value="F:Wnt receptor activity"/>
    <property type="evidence" value="ECO:0007669"/>
    <property type="project" value="TreeGrafter"/>
</dbReference>
<organism evidence="18 19">
    <name type="scientific">Blomia tropicalis</name>
    <name type="common">Mite</name>
    <dbReference type="NCBI Taxonomy" id="40697"/>
    <lineage>
        <taxon>Eukaryota</taxon>
        <taxon>Metazoa</taxon>
        <taxon>Ecdysozoa</taxon>
        <taxon>Arthropoda</taxon>
        <taxon>Chelicerata</taxon>
        <taxon>Arachnida</taxon>
        <taxon>Acari</taxon>
        <taxon>Acariformes</taxon>
        <taxon>Sarcoptiformes</taxon>
        <taxon>Astigmata</taxon>
        <taxon>Glycyphagoidea</taxon>
        <taxon>Echimyopodidae</taxon>
        <taxon>Blomia</taxon>
    </lineage>
</organism>
<dbReference type="FunFam" id="2.120.10.30:FF:000241">
    <property type="entry name" value="Low-density lipoprotein receptor-related protein 6"/>
    <property type="match status" value="1"/>
</dbReference>
<feature type="domain" description="EGF-like" evidence="15">
    <location>
        <begin position="888"/>
        <end position="929"/>
    </location>
</feature>
<feature type="repeat" description="LDL-receptor class B" evidence="13">
    <location>
        <begin position="1161"/>
        <end position="1205"/>
    </location>
</feature>
<dbReference type="PROSITE" id="PS01187">
    <property type="entry name" value="EGF_CA"/>
    <property type="match status" value="1"/>
</dbReference>
<dbReference type="InterPro" id="IPR006605">
    <property type="entry name" value="G2_nidogen/fibulin_G2F"/>
</dbReference>
<dbReference type="InterPro" id="IPR009030">
    <property type="entry name" value="Growth_fac_rcpt_cys_sf"/>
</dbReference>
<keyword evidence="3" id="KW-0272">Extracellular matrix</keyword>
<comment type="caution">
    <text evidence="12">Lacks conserved residue(s) required for the propagation of feature annotation.</text>
</comment>
<dbReference type="GO" id="GO:0005604">
    <property type="term" value="C:basement membrane"/>
    <property type="evidence" value="ECO:0007669"/>
    <property type="project" value="UniProtKB-SubCell"/>
</dbReference>
<comment type="caution">
    <text evidence="18">The sequence shown here is derived from an EMBL/GenBank/DDBJ whole genome shotgun (WGS) entry which is preliminary data.</text>
</comment>
<feature type="disulfide bond" evidence="12">
    <location>
        <begin position="676"/>
        <end position="693"/>
    </location>
</feature>
<evidence type="ECO:0000259" key="15">
    <source>
        <dbReference type="PROSITE" id="PS50026"/>
    </source>
</evidence>
<dbReference type="SMART" id="SM00181">
    <property type="entry name" value="EGF"/>
    <property type="match status" value="13"/>
</dbReference>
<keyword evidence="10 12" id="KW-1015">Disulfide bond</keyword>
<dbReference type="PROSITE" id="PS51220">
    <property type="entry name" value="NIDO"/>
    <property type="match status" value="1"/>
</dbReference>
<protein>
    <recommendedName>
        <fullName evidence="20">Nidogen-1</fullName>
    </recommendedName>
</protein>
<dbReference type="PROSITE" id="PS51120">
    <property type="entry name" value="LDLRB"/>
    <property type="match status" value="3"/>
</dbReference>
<evidence type="ECO:0000259" key="16">
    <source>
        <dbReference type="PROSITE" id="PS50993"/>
    </source>
</evidence>
<evidence type="ECO:0000256" key="10">
    <source>
        <dbReference type="ARBA" id="ARBA00023157"/>
    </source>
</evidence>
<evidence type="ECO:0000256" key="7">
    <source>
        <dbReference type="ARBA" id="ARBA00022837"/>
    </source>
</evidence>
<reference evidence="18" key="1">
    <citation type="submission" date="2022-12" db="EMBL/GenBank/DDBJ databases">
        <title>Genome assemblies of Blomia tropicalis.</title>
        <authorList>
            <person name="Cui Y."/>
        </authorList>
    </citation>
    <scope>NUCLEOTIDE SEQUENCE</scope>
    <source>
        <tissue evidence="18">Adult mites</tissue>
    </source>
</reference>
<comment type="subcellular location">
    <subcellularLocation>
        <location evidence="1">Secreted</location>
        <location evidence="1">Extracellular space</location>
        <location evidence="1">Extracellular matrix</location>
        <location evidence="1">Basement membrane</location>
    </subcellularLocation>
</comment>
<feature type="domain" description="EGF-like" evidence="15">
    <location>
        <begin position="580"/>
        <end position="620"/>
    </location>
</feature>
<dbReference type="Pfam" id="PF07474">
    <property type="entry name" value="G2F"/>
    <property type="match status" value="1"/>
</dbReference>
<dbReference type="SUPFAM" id="SSF57184">
    <property type="entry name" value="Growth factor receptor domain"/>
    <property type="match status" value="2"/>
</dbReference>
<dbReference type="PROSITE" id="PS50993">
    <property type="entry name" value="NIDOGEN_G2"/>
    <property type="match status" value="1"/>
</dbReference>
<evidence type="ECO:0000256" key="8">
    <source>
        <dbReference type="ARBA" id="ARBA00022869"/>
    </source>
</evidence>
<dbReference type="SMART" id="SM00135">
    <property type="entry name" value="LY"/>
    <property type="match status" value="5"/>
</dbReference>
<dbReference type="Gene3D" id="2.120.10.30">
    <property type="entry name" value="TolB, C-terminal domain"/>
    <property type="match status" value="1"/>
</dbReference>
<gene>
    <name evidence="18" type="ORF">RDWZM_009226</name>
</gene>
<dbReference type="PROSITE" id="PS50026">
    <property type="entry name" value="EGF_3"/>
    <property type="match status" value="10"/>
</dbReference>
<dbReference type="Pfam" id="PF12947">
    <property type="entry name" value="EGF_3"/>
    <property type="match status" value="2"/>
</dbReference>
<evidence type="ECO:0000256" key="2">
    <source>
        <dbReference type="ARBA" id="ARBA00022525"/>
    </source>
</evidence>
<dbReference type="InterPro" id="IPR024731">
    <property type="entry name" value="NELL2-like_EGF"/>
</dbReference>
<dbReference type="OMA" id="PGTGNQF"/>
<evidence type="ECO:0000256" key="12">
    <source>
        <dbReference type="PROSITE-ProRule" id="PRU00076"/>
    </source>
</evidence>
<dbReference type="OrthoDB" id="6375837at2759"/>
<evidence type="ECO:0008006" key="20">
    <source>
        <dbReference type="Google" id="ProtNLM"/>
    </source>
</evidence>
<evidence type="ECO:0000259" key="17">
    <source>
        <dbReference type="PROSITE" id="PS51220"/>
    </source>
</evidence>
<keyword evidence="5 14" id="KW-0732">Signal</keyword>
<evidence type="ECO:0000256" key="13">
    <source>
        <dbReference type="PROSITE-ProRule" id="PRU00461"/>
    </source>
</evidence>
<evidence type="ECO:0000256" key="14">
    <source>
        <dbReference type="SAM" id="SignalP"/>
    </source>
</evidence>
<evidence type="ECO:0000256" key="3">
    <source>
        <dbReference type="ARBA" id="ARBA00022530"/>
    </source>
</evidence>
<dbReference type="Gene3D" id="2.40.155.10">
    <property type="entry name" value="Green fluorescent protein"/>
    <property type="match status" value="1"/>
</dbReference>